<dbReference type="STRING" id="1219077.VAZ01S_014_00440"/>
<protein>
    <submittedName>
        <fullName evidence="2">Uncharacterized protein</fullName>
    </submittedName>
</protein>
<accession>U3A430</accession>
<proteinExistence type="predicted"/>
<dbReference type="AlphaFoldDB" id="U3A430"/>
<dbReference type="EMBL" id="BATL01000014">
    <property type="protein sequence ID" value="GAD74756.1"/>
    <property type="molecule type" value="Genomic_DNA"/>
</dbReference>
<evidence type="ECO:0000313" key="2">
    <source>
        <dbReference type="EMBL" id="GAD74756.1"/>
    </source>
</evidence>
<dbReference type="RefSeq" id="WP_021708536.1">
    <property type="nucleotide sequence ID" value="NZ_BATL01000014.1"/>
</dbReference>
<name>U3A430_9VIBR</name>
<feature type="signal peptide" evidence="1">
    <location>
        <begin position="1"/>
        <end position="22"/>
    </location>
</feature>
<reference evidence="2 3" key="1">
    <citation type="submission" date="2013-09" db="EMBL/GenBank/DDBJ databases">
        <title>Whole genome shotgun sequence of Vibrio azureus NBRC 104587.</title>
        <authorList>
            <person name="Isaki S."/>
            <person name="Hosoyama A."/>
            <person name="Numata M."/>
            <person name="Hashimoto M."/>
            <person name="Hosoyama Y."/>
            <person name="Tsuchikane K."/>
            <person name="Noguchi M."/>
            <person name="Hirakata S."/>
            <person name="Ichikawa N."/>
            <person name="Ohji S."/>
            <person name="Yamazoe A."/>
            <person name="Fujita N."/>
        </authorList>
    </citation>
    <scope>NUCLEOTIDE SEQUENCE [LARGE SCALE GENOMIC DNA]</scope>
    <source>
        <strain evidence="2 3">NBRC 104587</strain>
    </source>
</reference>
<comment type="caution">
    <text evidence="2">The sequence shown here is derived from an EMBL/GenBank/DDBJ whole genome shotgun (WGS) entry which is preliminary data.</text>
</comment>
<evidence type="ECO:0000313" key="3">
    <source>
        <dbReference type="Proteomes" id="UP000016567"/>
    </source>
</evidence>
<dbReference type="eggNOG" id="ENOG5030TMR">
    <property type="taxonomic scope" value="Bacteria"/>
</dbReference>
<organism evidence="2 3">
    <name type="scientific">Vibrio azureus NBRC 104587</name>
    <dbReference type="NCBI Taxonomy" id="1219077"/>
    <lineage>
        <taxon>Bacteria</taxon>
        <taxon>Pseudomonadati</taxon>
        <taxon>Pseudomonadota</taxon>
        <taxon>Gammaproteobacteria</taxon>
        <taxon>Vibrionales</taxon>
        <taxon>Vibrionaceae</taxon>
        <taxon>Vibrio</taxon>
    </lineage>
</organism>
<keyword evidence="3" id="KW-1185">Reference proteome</keyword>
<keyword evidence="1" id="KW-0732">Signal</keyword>
<sequence length="261" mass="29397">MKLINKALAFSITSALSFSALSAQCDFSALIQEVSLGSEQQNLSQYFAPALLQDFKKAKTREYNMMVYLQESMEQISSEGKQPSTDLFMSFISEHIAGIAQSSETDPFDLQSVNAAAERFKAYIGSIHSLDDAAFFDAFMSGEYRQESYYYDFFQQAVNKLDDTIKNNDINDCSVNFELNLELPENIGSQYHYDQTLQVTMDDSTNKISSSDLLKVMFDFSGAAYDAFELPEEADNGVDFSLFPSEHLYTDSNSWFPSTGY</sequence>
<feature type="chain" id="PRO_5004638959" evidence="1">
    <location>
        <begin position="23"/>
        <end position="261"/>
    </location>
</feature>
<evidence type="ECO:0000256" key="1">
    <source>
        <dbReference type="SAM" id="SignalP"/>
    </source>
</evidence>
<dbReference type="Proteomes" id="UP000016567">
    <property type="component" value="Unassembled WGS sequence"/>
</dbReference>
<gene>
    <name evidence="2" type="ORF">VAZ01S_014_00440</name>
</gene>